<dbReference type="EMBL" id="CP109441">
    <property type="protein sequence ID" value="WUV45760.1"/>
    <property type="molecule type" value="Genomic_DNA"/>
</dbReference>
<feature type="compositionally biased region" description="Basic and acidic residues" evidence="1">
    <location>
        <begin position="2328"/>
        <end position="2346"/>
    </location>
</feature>
<feature type="region of interest" description="Disordered" evidence="1">
    <location>
        <begin position="643"/>
        <end position="888"/>
    </location>
</feature>
<feature type="region of interest" description="Disordered" evidence="1">
    <location>
        <begin position="923"/>
        <end position="1141"/>
    </location>
</feature>
<evidence type="ECO:0000313" key="2">
    <source>
        <dbReference type="EMBL" id="WUV45760.1"/>
    </source>
</evidence>
<protein>
    <recommendedName>
        <fullName evidence="4">Tox-PL domain-containing protein</fullName>
    </recommendedName>
</protein>
<evidence type="ECO:0008006" key="4">
    <source>
        <dbReference type="Google" id="ProtNLM"/>
    </source>
</evidence>
<evidence type="ECO:0000313" key="3">
    <source>
        <dbReference type="Proteomes" id="UP001432062"/>
    </source>
</evidence>
<keyword evidence="3" id="KW-1185">Reference proteome</keyword>
<feature type="compositionally biased region" description="Polar residues" evidence="1">
    <location>
        <begin position="644"/>
        <end position="667"/>
    </location>
</feature>
<gene>
    <name evidence="2" type="ORF">OG563_42880</name>
</gene>
<feature type="compositionally biased region" description="Low complexity" evidence="1">
    <location>
        <begin position="253"/>
        <end position="264"/>
    </location>
</feature>
<feature type="compositionally biased region" description="Low complexity" evidence="1">
    <location>
        <begin position="328"/>
        <end position="337"/>
    </location>
</feature>
<feature type="region of interest" description="Disordered" evidence="1">
    <location>
        <begin position="2320"/>
        <end position="2346"/>
    </location>
</feature>
<feature type="compositionally biased region" description="Pro residues" evidence="1">
    <location>
        <begin position="957"/>
        <end position="969"/>
    </location>
</feature>
<reference evidence="2" key="1">
    <citation type="submission" date="2022-10" db="EMBL/GenBank/DDBJ databases">
        <title>The complete genomes of actinobacterial strains from the NBC collection.</title>
        <authorList>
            <person name="Joergensen T.S."/>
            <person name="Alvarez Arevalo M."/>
            <person name="Sterndorff E.B."/>
            <person name="Faurdal D."/>
            <person name="Vuksanovic O."/>
            <person name="Mourched A.-S."/>
            <person name="Charusanti P."/>
            <person name="Shaw S."/>
            <person name="Blin K."/>
            <person name="Weber T."/>
        </authorList>
    </citation>
    <scope>NUCLEOTIDE SEQUENCE</scope>
    <source>
        <strain evidence="2">NBC_01482</strain>
    </source>
</reference>
<feature type="compositionally biased region" description="Basic and acidic residues" evidence="1">
    <location>
        <begin position="1661"/>
        <end position="1673"/>
    </location>
</feature>
<feature type="compositionally biased region" description="Polar residues" evidence="1">
    <location>
        <begin position="790"/>
        <end position="808"/>
    </location>
</feature>
<feature type="compositionally biased region" description="Gly residues" evidence="1">
    <location>
        <begin position="371"/>
        <end position="383"/>
    </location>
</feature>
<feature type="region of interest" description="Disordered" evidence="1">
    <location>
        <begin position="1616"/>
        <end position="1728"/>
    </location>
</feature>
<feature type="region of interest" description="Disordered" evidence="1">
    <location>
        <begin position="1757"/>
        <end position="1797"/>
    </location>
</feature>
<feature type="compositionally biased region" description="Basic and acidic residues" evidence="1">
    <location>
        <begin position="223"/>
        <end position="248"/>
    </location>
</feature>
<sequence>MLFGVVAGGGVQWGAQEIQIAQGHRDSVDFGVVGVATAVGAVSGLVGAEVGRLVAPAVTTMAAPVASTVATHVMATVAAGTLGGVAGAGAGAVTAWSLTGESMHLADMLLTGFGAGFVGAAGSALRAGRSAAQVGVSPGGPVRRVAPHIEPGHAQNFPHVGNDLPTARKPMPAAGDGHAAQPEIGPELLKMGAELDRKLAGTLRAEDFEAGPARDAVKEFLDSQGVRAERGDSEGTGRHPNAGDERPGLSHKPQSGGTPTTQGGNPDRPLVEAGQSASSRTAVAPRPHEDANVSAGATHMSRPGEFVHEGAAVTHAPAGQRGGPTPELAPGDLDGAGAASGGGVPGHETGTGHQPPHSTEMVDVHGDSTHHGGGSGTGAGSGAGEPQSASSAGDGGAQYVAAPQMGAGLRNCVQEVVSYIQSMVGDGHIDASLLSGRQIGLQGVGHELLARMLRADWRPGGFGTLDAVIEHVQHNGGFVATGVQLKNGLGAHAFVVSKNSLGHVEVRERVGNQVREIAGDVVTEWKVDAQGRRVGPVRVRLEDNALHNWKQDLLPHIEKRPNGTDEKVFGAVFTDEGAELPLAPGQMPKGQAGHDAPEDPMGFSPVGGDTLEKGSPRQGIRIDEPVSETAFKAAFERDLAQLLGNPSTDHPNPAKPSSDSLPSTTGAIPNERSLPGGAVSTAPAAEPVSPTGQGDTPITAPDAAFPGGNDVASQGGPEDTVAGPDVETNGFAAQANPVGSVLEGTPGADHVAAQGSTLKPDYLTPDTNGTGAQDVSPMPVGEAASEPDANGSNAHARSPKSATDNAAQRHSLHTAPLGASHGIAAQTADISPDVTTKPLGAQRTQRDDADPDVPPTEFELPPGEILSTSRPGMVPYDPHEKPVVEFPNRQPDEYRDWWAQRDYTAYPGQQLPEPQRPREIVLPRTSDTLPRLPATPPRFTLDPIESDEQDPNKTSRPAPPPEAAPPPPLTAERPLQLPISSDEQPQSPLPEQFSGALDRAAPGAPIAPSPPGLNPDDLGRDNSLDYIPGIGVPSSHRATPPERKTMLKRPALRAQAAFGNDFTPPGKRRKKPLQPDPQAANPIVPEKTVQQAKESLAAAPPGSPEPGVPGAPGHGALSPEQSQQGPGAAPQPDPYKWDPGRDWVATEHVSVLGVVHAFEQLNPATKVSFQPGVDLRRAQEALQTIHDHLTKHPMVVIRELALTSFEDGRIYDGFPHVSDGQVVTGRLQLDVDYVIREKEKEDRSLTIEEVWQCATEMFADALMFATCWRAEAQAETALRTTHERRAATESPVDFDKWLQTQFAKACFFNKKPLRDLDIRQAFRQSFAAKEYWFNPSPGEYALYSLLTTLARQLHGITLPPERVLTAVELASMEEGAEIARGLEHDLGVKAVGLAGPDLDLDALRQFAQAMRELLTKNPGLLAPDPEHHRPVIGVDMPSRYTSMIWTRSQEIDGRRQVTGFWLSERYAMSLSLFQQNVQRSVDSQWLSADSKQAFKSLAFHEEGHWLHNLSRLKYIPEADYQNIMSALVDLFVRTSLSTTMDTFPAWLRRELSGYSFQRRETKHKASETPKEQEGADAVALRELYAEANMAVNMHGSRATDAQKLVHSHLMAAYERQKQSEHDAGGVRSEGGEDGLTAAPHKPSERSVTPWSGAGSVTAENRPADRHSATDGDVRATQQAGRDAGGTVSAPTDGQSKPGRAGDTPVASPAAPRGRGAMPFDPVQMAGDNGRDVEIDHAVARRRNGRNDGAWAVFNRFGGENAGQHDGRKRPDKGAAAGAAPTPWSRRSADTAAVPARPQTVQVLSQTPDDLEMQIRWQRALRDDAATERGLDPAMLTPNSLALEWLRIRAEAARDELAESLRVDRGELHPRLVRHALDELQAGLNYLHDEGWLRVSRERPATEVMAWIGRFVRQIAAEQEATTRQQKNHLKLIRDELHSNLHEILGTRWELGRASIFAIDWKFDVGKVNDKRELLLGQSWRPFENNPMGNLRRYGHVAGIPEILHLADAVERFEAATLVQHADEFNRLSAMAEAGTGMSRTVARFDSSTRQKFVAPVPMRDEFLRNFPRIPVEQAFSSIADIGRSFSLDPYGLRLTAQAYDVASEFIAPFHKWVGESMLHRLRPRAAENPLWRCMFAARDGHIIAAAIRNIDPVFFAKFCREVGYSSKVIEMVARDFERLTGKKLPLPKTFRSGLSEEAEALVPGTYRNFVKHMRSEGIDLELPGSAYTIVDDALRGRMEEVVKHVFTEPEITGEYTILTIHPDDPHPNSKRGHLFHLPASHWQGGSGLTRYVPAEERLTFLANPAVWIFEELGQGPAHTVENITENGPDQRRAPKTRFSRDRFPPDLDEMAREPRVVQAMKTAVLLATAHYARDGGQGDVRPFLRQSRSWVLQDGNTDPRFFALASALVPRFQGVQEGWLVPDARPTRPKLPTGGNAGETFAPTRTRKAAP</sequence>
<accession>A0ABZ1YU14</accession>
<proteinExistence type="predicted"/>
<feature type="region of interest" description="Disordered" evidence="1">
    <location>
        <begin position="2423"/>
        <end position="2451"/>
    </location>
</feature>
<dbReference type="RefSeq" id="WP_329409257.1">
    <property type="nucleotide sequence ID" value="NZ_CP109441.1"/>
</dbReference>
<evidence type="ECO:0000256" key="1">
    <source>
        <dbReference type="SAM" id="MobiDB-lite"/>
    </source>
</evidence>
<feature type="compositionally biased region" description="Basic and acidic residues" evidence="1">
    <location>
        <begin position="610"/>
        <end position="623"/>
    </location>
</feature>
<feature type="region of interest" description="Disordered" evidence="1">
    <location>
        <begin position="583"/>
        <end position="623"/>
    </location>
</feature>
<feature type="compositionally biased region" description="Basic and acidic residues" evidence="1">
    <location>
        <begin position="360"/>
        <end position="370"/>
    </location>
</feature>
<feature type="region of interest" description="Disordered" evidence="1">
    <location>
        <begin position="315"/>
        <end position="396"/>
    </location>
</feature>
<organism evidence="2 3">
    <name type="scientific">Nocardia vinacea</name>
    <dbReference type="NCBI Taxonomy" id="96468"/>
    <lineage>
        <taxon>Bacteria</taxon>
        <taxon>Bacillati</taxon>
        <taxon>Actinomycetota</taxon>
        <taxon>Actinomycetes</taxon>
        <taxon>Mycobacteriales</taxon>
        <taxon>Nocardiaceae</taxon>
        <taxon>Nocardia</taxon>
    </lineage>
</organism>
<name>A0ABZ1YU14_9NOCA</name>
<dbReference type="Proteomes" id="UP001432062">
    <property type="component" value="Chromosome"/>
</dbReference>
<feature type="region of interest" description="Disordered" evidence="1">
    <location>
        <begin position="223"/>
        <end position="297"/>
    </location>
</feature>